<reference evidence="2 3" key="1">
    <citation type="submission" date="2017-04" db="EMBL/GenBank/DDBJ databases">
        <title>Complete genome of Campylobacter concisus ATCC 33237T and draft genomes for an additional eight well characterized C. concisus strains.</title>
        <authorList>
            <person name="Cornelius A.J."/>
            <person name="Miller W.G."/>
            <person name="Lastovica A.J."/>
            <person name="On S.L."/>
            <person name="French N.P."/>
            <person name="Vandenberg O."/>
            <person name="Biggs P.J."/>
        </authorList>
    </citation>
    <scope>NUCLEOTIDE SEQUENCE [LARGE SCALE GENOMIC DNA]</scope>
    <source>
        <strain evidence="2 3">CCUG 19995</strain>
    </source>
</reference>
<dbReference type="RefSeq" id="WP_219336880.1">
    <property type="nucleotide sequence ID" value="NZ_NDYN01000003.1"/>
</dbReference>
<sequence length="103" mass="12099">MVKVKHCCSQMKEATKLNCKIHNNIYDCPDVLISYYPRFDEYGIIIHDGGTSSISIKFCPFCGTKLPKSKRDKWFDKMEKLGIDIDNDEIPKVYLNYGWWLKK</sequence>
<comment type="caution">
    <text evidence="2">The sequence shown here is derived from an EMBL/GenBank/DDBJ whole genome shotgun (WGS) entry which is preliminary data.</text>
</comment>
<evidence type="ECO:0000313" key="2">
    <source>
        <dbReference type="EMBL" id="OUT08373.1"/>
    </source>
</evidence>
<name>A0A1Y5MME8_9BACT</name>
<dbReference type="InterPro" id="IPR053918">
    <property type="entry name" value="DUF6980"/>
</dbReference>
<protein>
    <recommendedName>
        <fullName evidence="1">DUF6980 domain-containing protein</fullName>
    </recommendedName>
</protein>
<dbReference type="EMBL" id="NDYN01000003">
    <property type="protein sequence ID" value="OUT08373.1"/>
    <property type="molecule type" value="Genomic_DNA"/>
</dbReference>
<dbReference type="Proteomes" id="UP000196317">
    <property type="component" value="Unassembled WGS sequence"/>
</dbReference>
<evidence type="ECO:0000313" key="3">
    <source>
        <dbReference type="Proteomes" id="UP000196317"/>
    </source>
</evidence>
<proteinExistence type="predicted"/>
<dbReference type="Pfam" id="PF22400">
    <property type="entry name" value="DUF6980"/>
    <property type="match status" value="1"/>
</dbReference>
<feature type="domain" description="DUF6980" evidence="1">
    <location>
        <begin position="5"/>
        <end position="101"/>
    </location>
</feature>
<organism evidence="2 3">
    <name type="scientific">Campylobacter concisus</name>
    <dbReference type="NCBI Taxonomy" id="199"/>
    <lineage>
        <taxon>Bacteria</taxon>
        <taxon>Pseudomonadati</taxon>
        <taxon>Campylobacterota</taxon>
        <taxon>Epsilonproteobacteria</taxon>
        <taxon>Campylobacterales</taxon>
        <taxon>Campylobacteraceae</taxon>
        <taxon>Campylobacter</taxon>
    </lineage>
</organism>
<gene>
    <name evidence="2" type="ORF">B9N65_03855</name>
</gene>
<evidence type="ECO:0000259" key="1">
    <source>
        <dbReference type="Pfam" id="PF22400"/>
    </source>
</evidence>
<accession>A0A1Y5MME8</accession>
<dbReference type="AlphaFoldDB" id="A0A1Y5MME8"/>